<dbReference type="SMART" id="SM00054">
    <property type="entry name" value="EFh"/>
    <property type="match status" value="2"/>
</dbReference>
<dbReference type="GO" id="GO:0042060">
    <property type="term" value="P:wound healing"/>
    <property type="evidence" value="ECO:0007669"/>
    <property type="project" value="TreeGrafter"/>
</dbReference>
<feature type="compositionally biased region" description="Low complexity" evidence="8">
    <location>
        <begin position="7067"/>
        <end position="7091"/>
    </location>
</feature>
<comment type="caution">
    <text evidence="11">The sequence shown here is derived from an EMBL/GenBank/DDBJ whole genome shotgun (WGS) entry which is preliminary data.</text>
</comment>
<sequence>MNRTGMSELTLTLKAMENSSTQVSSPTVKSLSLASGPSVNYKPHEQTVITVKNEEIGTRGQILHVTAIMNPYTSQKVTLVEALQSGLIDPKTKTFIDPSTHQRMSLLQAAKKGFIDEVMLKQLTSPCGLLDPQTGREMSLIEGIQSKLYDPNSNTFTDATTGERVSVTEAVSRGIISESCSRLLSGEKLELTSVTHTQAVFANSEPIKISSGLSLGKIIEKGLYSEITGKVTDPLSNTDLTIMEAVERGYINPNYQEVEDPTTGNYITLTDAVRDGIIDPFKGTFNQASTNQKLSLSVALGKGLVKTATSLSDHVSQGSLTEDGKVFDPLSGQIMTIAEGLENGTISKDKACILVPNTNKVISINEAIQKGIMTPSGLFVDTADNSKHSVLDAVKSGLVKLVHEDVEFSRLGVKDPRTSEVITLSEAIKRKIISTHGTYVDSRTGREMSLQQAASSGLMDRNLVKDLNKPTSIKDAQGKNISVAEALQKGILDPETGTVEDPRTKEKLTMQEATSAGVITANDATNILSLISPMMTSTTVLTQIEQPQRPAEALAFSQAVSEGYVNEKAGLFKDPKTGDIMRLEEAVQRGLLKLSSEWPSPPSLSKQFDETDARSHHIVSDTFMTLTSGDQTRSIPIQPGSKKLESSYITKTDSQYSFTTTVLAKPLVMQSVISETREINLKSVIDRRTGRELDVDDAIKRKLINLEKGQYTDPLTGETMPLNKAIEKGYIKAEEMAGSQKGGAAVKETRAFSIVGVIHPQTKKRITVGQAISEGILDQAKGIYNGWDSQGRSKSMRISEAIEKGFVIVEDVVESAVGPDSLLRETKSYILKTVLHPVTRKHLSIADAIAEGIINESEGLYINTLTGEKIPIHEAIERGLIFAQLSSVKTDVEADVNRITTTKLTTLSVTAVVDPRTGKLLSVSKAVEEGVLDQTRGIYLNPQTGESMTLGDAIDKRLVLAESPEAQSEDPLERAEISSIHITDDHEYTDTTLMEDIHSETVTMSITSVIDPRTMEMVSYDQAVQSRILDVKKGAYNNPITKDTMTITAAMERGLIHGEVTSKRREENTMRSSVSAATPLIPLKEVTSVIDPRTRKEISLDKALKDGIINPDKGTYYNPVTHVEIDLAKAKEFGYLLESKASNAAQMEQSLEEGNLLEAQLSTPRVPKDSSKPWSKIDMELEKTFAQDESTADISPATEVLHYTTEVESKNVESSNLTDASEAIRGSDTPLKTASGMSYMNALKLGLVNPSTGKLRDPKTGEWLTLQEAIDRKVIDPSLPALEDPSSGKTLTLKECFNRNIINPRVGKLDMTKAKQAGLTEKAIPQPVESVLERNLIDAVSSGLFNIITGKFLDPKSGQRYTLQEAIDKGIIGGELVTVKDTSTGERIPLGLAVKKGLINGTRADVYDSAERTTLPLTLAIEKGLVENVYDTKSGSVINRKTGELIPLRKAILEGDLKSEKVVVQDSITGEKVSFDVAISRGLVDKSGSVVDKETGKKMSPQEALKLGLMAIVGAPVIAGKMVVDAIRDKSPTKTGPSFSESRTETSKMTKTIFQSTPSPPIEEIQTKVVHVQRDGRSVPASPTVGVVGQKVTITVDPGTPDISSASKVGEPVTITLQQTPLRPPKQKSVEKQSGFAPAGSEFSTVLEIKTISVDSPDTIELSPSSPYITSTPVLKSPAAHSSVTKTFQQSSRETVESVYSPQSGDLKTRKFKEASMKDLEINWESGTVIDQLTGDKMTVTEAVQKGLIDSDMVEDLAQKSTTKFHVTPQIEINWEDCSISDSSTGQSFSIERALQRGLIDQPTASALATVTETNTMLSTEKKLQVTSSTEPYTLNNAIRDGNYDSTTGKIIDPRTGLQMSVKEAILKKVIDGKESTVVNPQTGLQTSLQTAIDANVFDPLRGELIHKGTKERIPLQDADIQGLIPDKETGISQTVSVSQKPLTLKQAVSKGYVNEKNGTYTDPLSGETISIASAVEYGLISSSSVPPPVAPKTKSPLKQSVLTERTEAYQEEVKVVRTRSPDKPTADDAKRLSFGEALNMGFINLEDQNYIDPKSGQRMALLDAIRDQLIDTELATEPQHSQGISLSKAMDDGLYDDKKGVFHDPLTKKDLTLQQAVASGKIDGNFTVYDVKSKEIYTLEEALQEGKIDPKSGKFIDEETGKQMTLKEAAKYGALAIVGAPFAVAMAATESVSGFIDSKKKKQVNTPEEHEAPGISFQASTVRRMSSNLLEITQLQQTIPSSDVSDTMTLHEAISSGYLNPKTGVFKDPITNKAMEVSDAIMGGLIKKDSATIKDPHTGKQVNLEDALRHGVIDDKGHVVDPKTGHAKNIDQCIKDGSLKETPSLPSNDGVSIFSKTTEKIQVDGVYDPETRQDIPLDQAIHKGIVDLKNSVYENPLTGERIPISDAANEGLIKGMVIEKLTTKEETKAGHTSEVAFSEKKLLQVDSVTDTHTGRTLTLSQALIKGIIDEEATYFKDTEQGTVIPLDEAIHHGLVAAREVEPHLETLDGHHSTITQTASFKVQSVIDPVTEIEMSVAQAIERGVLNVADGTVTISQAGESISLGEALKQGFLNGQETTTNTVESVGGSSKGQGREVFDPETEDYLTWNEAVRKGIIDPATGTYHISDSQSMTIVQGEKEGMITKQTLTKSRSAQEKSCDISSVYDPVKDEHVTISEAVSSGLLDLKSGTYNDPASLDPVPIKEAFEQGLIKGKVKDKLASGIVIVGDYKVKSAMDTRRSQSVSGKDALLMGILDKRNIQYIDKKSGKKMSISEAVKKGLVILESDVPEPVVTSVTQKSMTITAVVDPATGYELTMSEAIGQGIFDPDQGELINVHTGEHISLDKAIDRGLISAEVEEGEKEQEVAVINGVLITEVSDPQTGKPIPIADAIKSGILDKENGVYNDRSGPISLREALKHGLIDGKDTAETGLTEQTKQDAKQINVSKVHDPDTGQKVGLAEAIEKGLVDDNCTVFNNPVTGVQMLIEDAMKEGLVAGTIQTVSKSQTTVTSKKPVGSYNITGVIDTETGKEVSVEEAITSGILDPSGKYTDTLTGDIISLAEAMKLGLVVSEKLQKSPQSSIIAEQRGGEDYITFHDAMQQGLIDPSTGTFLDEASQKMYSVDEAVRTGLVVASDGRPFEYKGIGETGITYSFKNALQTGIIDSETCLFYDSITGDTISIESALEKGYLSPIAGAYGARAIGDSVVILKDGVAPSAASNLEEILDSRTGEKLSLTEAEERGLVSVVKTDNKLALHEAILGGLVDSDSGLFHDPVTGETLPIDEAVLFGFISCDESDSDSDVIQNGDVGFHHVNGVDSMNLAAAITQGYIDTATGRYTDPYTQETVTVTQAIKRGLLKPTLTVGETVTTNESSVVDGRADTVGLSAKTTKVDSGVVSKIAKDSASSPGVSQRESIKGLPSLNQKQSVSSDESKGLLSKDNVNGAPQVQELKKKALKNANDQFIPKDKSPDSPPITPGRMGDSYDKLVQDMQAELLRLHNFEQLLKEDSQMGDESYKVMSQLQAHKSVHDEILGHQQPILSLVYQAEQLTEHYQEELTPEQVTDLASEAASLKKALEKIVKTSDRRMKHLKTAHEELSKLETEMNKFNAWKSSANSELLRQEECLHRFEDLKPLQEKQKELHSDIMSHQADIRYMSMAVQKYMEEAKLHKLEVDSFRVDRQRPARSSLISMDHVAADNVKDKLKEVSDEYSDLKHRCTNFGDSLSELSAKQRGFNDAAFKMLTWLADTEDQLASIKQESGTPDPDKLHGQLDRIKSLSSEVLGQSSLMDDVRKKGHELTNSLSGLAADRKQVQKLEKDVKEIDERYANVNEAVSAQAKLLQATITQSQDVQGAITELQSWLDTAQTALATQQLISLEQPLIAEQQQQFKFITADIDNHGNIVESVRQATKDLIKSGDLHMARALEQQLADIEERFRNVSGSSEQRAEALKEIGGKLGDFHDKLDTTHSWLQSKIDDLHSSDLNSMSIDEASRHLEVIATEKQRKEKEIAELKAVAKELKEDPRTGSPASINTAVVDLQRTVAELDAALGEKQADIAEREKQGNEFESAKTLMLLWLAQMEARLDEFEPAAIEVDIVEKQIAELQPMLEEYEDQGPKVDEINDLGNALDAMTSSGDRPLSPIRRLGRTRRIPGLMSPRLRTPSPTFPLSPSALKTSMSSESSGVSSRKSSSENILLDDLSETQQQLLDINQRYEIVGERLMERQQELQSVLGSIKTFLQDMQDVLTWLDDKDSQMSESGTGGIPASEKAAKKKLKEHEEFHRELLGKEGLVEDIRKKAQELLKSRPGVAGLDTLQAQLGDLDDKWHGLRAMSEERRKSLEDAVTDLRDFREHEDQLTRWFGQKEKLLDVLGPVAMEPSLLKSQMEQVKVLKEEFATQEPIYEQFVNSGHSIMDWCDTNSADGSAISKRMDAVSKSWNKLQARLQEREKSIDSIRGLSGEFSTVTRDLANWLGDFSDRLDALPRVSSQPDKQKVQKEELQELEEEMRNKLPQISKAKDLCKQLCDSAKDPATKSDLRTKMTALDKDINDTMKKLEARADAIDEASKQGEEFKANCQQMLQWIQTTSGIVMDSPGLTSDPDLIQKQAMENKTIKQELNLKEQEIRSLLDKGHKFIHEASPTTETIAIKDTLGRLESELGELIEVVHERDDKISSAAVHAHAFQQNLEKLSWWLGTAEEKLKKMIPESYEKASVVAKMKELQALQNEFLKKSHDYDNFNREADALLETIEDPQGDLKGQRNEVNKRWEAISAGLSEKSQNLEDLQGRLAEIEDNMSDTRHTLTRWEDKLAAHMDMGTAARDPKHIDKIKALQEDIVSLQSNLDYVDGLVDGLDQDDGVDPSNLQDALTALKERHAQLENEIGELLSNMETGSSIVGQFQDMMKKVASELSDLDNELSKFGPVSRDEDELDGQLAEMKTFQTDLSNKTEPIADLKEQARDLQLAGFVSDPDQLNNQVEAVLTQRDRLRDKADQRQAEIESNLDKVKEVNETLKALRKKVDGAVKTIDSMKPVGSDANQIKDQQAELKNFHKSKVDTLQKELDTLNTEIQSLIQSLPSGVNTGALDDDLEALQGRWSELSEKVSERERNLDKALLQSGKFKEALASLLTWLSETEETIANQKPASPEFRVVKAQLQEQKLLQKMIEDRAPSVASVQETGKQLLSGFDGAERKKMEGELKSLEKRWSAMTSNATERMKIIEEMASLSKQFQDIHEPLAVWLDVSNKKFASLEPKSPDAGGIERLIQDLKHLQEEIANHEGPARELATLGKQLQDFCKGEDVVIVQIKIDEIQKQFSDLKNKVDDSLEQMEEALPLAQRFQEAHEKFIEWAAKVEPELRGKETGVDAEEEVQGLLDQLEAIQPYLEVLNNEGVELAEVAPGDAGLHVEDLINKDNKRYEALKQQIEKRAEKVKKSHEKSLECINELDDLLEWFDQGEETLQSMPSIPSHPKELQQQLAETKAFNEEVANQKVKARDAITSGKKFLRDSSLEDEGVIREKIQHLRNKSDALSSSVAERLSELEQALPLAKSFQETHEDLVTWLAEVEPTLAELEVMTVDANQVKKQQESIKALKQDVVDHKPVIDRLNKTGSALVQLISPDAAEEVQTKLDDDNKRVEGIRNGVRERSNSIDAAMQQSADFTDKLEDMLESLTTTAETLQNAEPISAHPDKIREQIDENKTVDEDMQMRSNALESVKEAADELLKQAGDITDPAVRDVRQKLEELTRLYNDIQNNCHDRSRALDDTLGVAEKFWEDLNNLSVNIKDLQDNLSGQEKPALVPESIREQQEELEAFKEDLIASQADLEDLQQTGDQLISLIGEPERPEVKKNLDDTETTLNTISDQVEKRSKYLDEALDKAVTFQDELQKMLVWLQTHEDTLKEMEPVAAEFEDIKTQWNDIKVFKGIVDPQHVAVEALNQQAEEMSKDCTVEQAAVVKEPVAEVNQRWEGLQSDIGDRQRDIQKALISMGHFDQAFKDFKSWLETADFTLEELEIIYGDPKLIEIELAKLRVLNNDILAHEESLNSLIEESKKIIAKEKGPEAAKMKSKMDALEMEWEAVKEKSGKKQSELEAARREARGFTEELQDMLLKISDLDGQMITSQPVGGLPETAKDQLEKFMDVYANMEGLEPAVQSLQLMSEKLAVKSQGAPASSIRHNMSNLLQRWEHLRNRAADRKKKLEDAVGLAGNFHAELNNFIGWLTDTEKTLNNLQPVSRLVDRVTRQIEDHRLLQKDVSGHREAMFALDKMGTHLKYFSQKQDVILIKNLLSSVQHRWEKIVSRSAERTRHLERGYKEAKQFYDSWKDLIQWLTEAEAALNSDTTISNEPEKIKAQIARHKEFQRRLGAKQPVYDGINRGGSTLQTRCPADDKPAIQSLLTDLKNRWNAVCGKSVDRQRKLEEGLLVTGQFTEALQALLDWLAKMEPSLAEDTAVHGDLDTVNGFMEAHKAFQQELGARANTVQFVRKSAKELIEKSTEDMSHVQSQLIELSALWDRTCRLSVSKQERLEQAHRLAEEFDKKAHGLLDWLADSERQLRFKGPLPDEEAQIIQQLEDHKKFEESMLRQEATLRETLNIGQDIMKRCHPDAVSTMKHWLGVLRTRWEELMSLSRQRQKRLTEALATARHNNILLDELLAWLNGAEIKLTDLDHELIPQDLQIIQDLIAQHQGFQNQISSKQPDVDRLTKADKKKAGSDSQGGSQIPIYRSGRMTPRSKIPTIRVDHIDGRRTPDHFGRRTPDHFSGRKTPDVSGRKTPDVSGRKTPDVSGRRTPDVSGRQTPDHSGRRTPDHYSGRRTPDHSGRRTPEPGFHNPRVGALFNKWRQVWLMAMERQRKLQDALDYLNELERLKNFEFEDWRKRYLRWMHHNKARIMDFFRRQDRDRDGRVTRKEFIDGILMSKFPTSKLEMEAVADIFDKDRDGFINYKEFVAALRPDRDPKPETESEKIMDEVKRQVSKCTCVKQFKIHKIGEGKYRFGDSQKLRLVRILRSTVMVRVGGGWIALDEFLVKNDPCRVGLWRRKQFRLKRRYLHQNSEESKGRTNVELRENFILAQGVSQSMAGFVSKSPAGSSHSSGSSYSGRSNSTASGPITKIREKTVHQSPWKQTTKTSPDGEVHEILSHTEPDGTKTVKHKVTQDLARSPRTLQSPASGRTSRASTGNGSRPTSRAGSEASDDHEVFTTMQSEKRSVGGRNDTTVTYQTHVVQTRNVTMPTVTTTKISRIPKISPTKKK</sequence>
<dbReference type="SUPFAM" id="SSF75399">
    <property type="entry name" value="Plakin repeat"/>
    <property type="match status" value="21"/>
</dbReference>
<protein>
    <submittedName>
        <fullName evidence="11">Uncharacterized protein</fullName>
    </submittedName>
</protein>
<feature type="compositionally biased region" description="Polar residues" evidence="8">
    <location>
        <begin position="7102"/>
        <end position="7113"/>
    </location>
</feature>
<feature type="coiled-coil region" evidence="7">
    <location>
        <begin position="3984"/>
        <end position="4018"/>
    </location>
</feature>
<feature type="compositionally biased region" description="Basic and acidic residues" evidence="8">
    <location>
        <begin position="6725"/>
        <end position="6776"/>
    </location>
</feature>
<dbReference type="GO" id="GO:0005509">
    <property type="term" value="F:calcium ion binding"/>
    <property type="evidence" value="ECO:0007669"/>
    <property type="project" value="InterPro"/>
</dbReference>
<feature type="compositionally biased region" description="Basic and acidic residues" evidence="8">
    <location>
        <begin position="6684"/>
        <end position="6698"/>
    </location>
</feature>
<evidence type="ECO:0000313" key="12">
    <source>
        <dbReference type="Proteomes" id="UP001497497"/>
    </source>
</evidence>
<evidence type="ECO:0000256" key="3">
    <source>
        <dbReference type="ARBA" id="ARBA00022553"/>
    </source>
</evidence>
<evidence type="ECO:0000259" key="10">
    <source>
        <dbReference type="PROSITE" id="PS51460"/>
    </source>
</evidence>
<dbReference type="PANTHER" id="PTHR23169:SF23">
    <property type="entry name" value="SHORT STOP, ISOFORM H"/>
    <property type="match status" value="1"/>
</dbReference>
<feature type="compositionally biased region" description="Basic and acidic residues" evidence="8">
    <location>
        <begin position="6783"/>
        <end position="6809"/>
    </location>
</feature>
<evidence type="ECO:0000256" key="8">
    <source>
        <dbReference type="SAM" id="MobiDB-lite"/>
    </source>
</evidence>
<dbReference type="GO" id="GO:0030056">
    <property type="term" value="C:hemidesmosome"/>
    <property type="evidence" value="ECO:0007669"/>
    <property type="project" value="TreeGrafter"/>
</dbReference>
<keyword evidence="7" id="KW-0175">Coiled coil</keyword>
<keyword evidence="2" id="KW-0963">Cytoplasm</keyword>
<dbReference type="SMART" id="SM00243">
    <property type="entry name" value="GAS2"/>
    <property type="match status" value="1"/>
</dbReference>
<dbReference type="Pfam" id="PF13499">
    <property type="entry name" value="EF-hand_7"/>
    <property type="match status" value="1"/>
</dbReference>
<dbReference type="InterPro" id="IPR035915">
    <property type="entry name" value="Plakin_repeat_sf"/>
</dbReference>
<evidence type="ECO:0000259" key="9">
    <source>
        <dbReference type="PROSITE" id="PS50222"/>
    </source>
</evidence>
<feature type="coiled-coil region" evidence="7">
    <location>
        <begin position="6017"/>
        <end position="6098"/>
    </location>
</feature>
<feature type="compositionally biased region" description="Polar residues" evidence="8">
    <location>
        <begin position="7146"/>
        <end position="7171"/>
    </location>
</feature>
<dbReference type="InterPro" id="IPR018159">
    <property type="entry name" value="Spectrin/alpha-actinin"/>
</dbReference>
<dbReference type="GO" id="GO:0005886">
    <property type="term" value="C:plasma membrane"/>
    <property type="evidence" value="ECO:0007669"/>
    <property type="project" value="UniProtKB-SubCell"/>
</dbReference>
<feature type="compositionally biased region" description="Low complexity" evidence="8">
    <location>
        <begin position="4172"/>
        <end position="4184"/>
    </location>
</feature>
<dbReference type="SUPFAM" id="SSF47473">
    <property type="entry name" value="EF-hand"/>
    <property type="match status" value="1"/>
</dbReference>
<dbReference type="SMART" id="SM00250">
    <property type="entry name" value="PLEC"/>
    <property type="match status" value="43"/>
</dbReference>
<organism evidence="11 12">
    <name type="scientific">Lymnaea stagnalis</name>
    <name type="common">Great pond snail</name>
    <name type="synonym">Helix stagnalis</name>
    <dbReference type="NCBI Taxonomy" id="6523"/>
    <lineage>
        <taxon>Eukaryota</taxon>
        <taxon>Metazoa</taxon>
        <taxon>Spiralia</taxon>
        <taxon>Lophotrochozoa</taxon>
        <taxon>Mollusca</taxon>
        <taxon>Gastropoda</taxon>
        <taxon>Heterobranchia</taxon>
        <taxon>Euthyneura</taxon>
        <taxon>Panpulmonata</taxon>
        <taxon>Hygrophila</taxon>
        <taxon>Lymnaeoidea</taxon>
        <taxon>Lymnaeidae</taxon>
        <taxon>Lymnaea</taxon>
    </lineage>
</organism>
<feature type="coiled-coil region" evidence="7">
    <location>
        <begin position="4767"/>
        <end position="4801"/>
    </location>
</feature>
<feature type="coiled-coil region" evidence="7">
    <location>
        <begin position="3802"/>
        <end position="3829"/>
    </location>
</feature>
<feature type="coiled-coil region" evidence="7">
    <location>
        <begin position="5792"/>
        <end position="5819"/>
    </location>
</feature>
<dbReference type="SUPFAM" id="SSF46966">
    <property type="entry name" value="Spectrin repeat"/>
    <property type="match status" value="24"/>
</dbReference>
<accession>A0AAV2HYG6</accession>
<dbReference type="Gene3D" id="3.90.1290.10">
    <property type="entry name" value="Plakin repeat"/>
    <property type="match status" value="16"/>
</dbReference>
<keyword evidence="4" id="KW-0677">Repeat</keyword>
<dbReference type="GO" id="GO:0005198">
    <property type="term" value="F:structural molecule activity"/>
    <property type="evidence" value="ECO:0007669"/>
    <property type="project" value="TreeGrafter"/>
</dbReference>
<evidence type="ECO:0000256" key="1">
    <source>
        <dbReference type="ARBA" id="ARBA00004245"/>
    </source>
</evidence>
<reference evidence="11 12" key="1">
    <citation type="submission" date="2024-04" db="EMBL/GenBank/DDBJ databases">
        <authorList>
            <consortium name="Genoscope - CEA"/>
            <person name="William W."/>
        </authorList>
    </citation>
    <scope>NUCLEOTIDE SEQUENCE [LARGE SCALE GENOMIC DNA]</scope>
</reference>
<feature type="region of interest" description="Disordered" evidence="8">
    <location>
        <begin position="7066"/>
        <end position="7198"/>
    </location>
</feature>
<dbReference type="InterPro" id="IPR002048">
    <property type="entry name" value="EF_hand_dom"/>
</dbReference>
<feature type="compositionally biased region" description="Polar residues" evidence="8">
    <location>
        <begin position="4158"/>
        <end position="4171"/>
    </location>
</feature>
<feature type="coiled-coil region" evidence="7">
    <location>
        <begin position="5400"/>
        <end position="5427"/>
    </location>
</feature>
<feature type="region of interest" description="Disordered" evidence="8">
    <location>
        <begin position="3455"/>
        <end position="3476"/>
    </location>
</feature>
<evidence type="ECO:0000256" key="2">
    <source>
        <dbReference type="ARBA" id="ARBA00022490"/>
    </source>
</evidence>
<keyword evidence="3" id="KW-0597">Phosphoprotein</keyword>
<feature type="compositionally biased region" description="Polar residues" evidence="8">
    <location>
        <begin position="3401"/>
        <end position="3410"/>
    </location>
</feature>
<evidence type="ECO:0000256" key="6">
    <source>
        <dbReference type="ARBA" id="ARBA00023212"/>
    </source>
</evidence>
<feature type="region of interest" description="Disordered" evidence="8">
    <location>
        <begin position="7215"/>
        <end position="7234"/>
    </location>
</feature>
<dbReference type="GO" id="GO:0005737">
    <property type="term" value="C:cytoplasm"/>
    <property type="evidence" value="ECO:0007669"/>
    <property type="project" value="TreeGrafter"/>
</dbReference>
<dbReference type="EMBL" id="CAXITT010000305">
    <property type="protein sequence ID" value="CAL1538581.1"/>
    <property type="molecule type" value="Genomic_DNA"/>
</dbReference>
<feature type="compositionally biased region" description="Polar residues" evidence="8">
    <location>
        <begin position="3418"/>
        <end position="3427"/>
    </location>
</feature>
<gene>
    <name evidence="11" type="ORF">GSLYS_00012402001</name>
</gene>
<dbReference type="GO" id="GO:0031122">
    <property type="term" value="P:cytoplasmic microtubule organization"/>
    <property type="evidence" value="ECO:0007669"/>
    <property type="project" value="TreeGrafter"/>
</dbReference>
<dbReference type="Pfam" id="PF00435">
    <property type="entry name" value="Spectrin"/>
    <property type="match status" value="16"/>
</dbReference>
<dbReference type="InterPro" id="IPR043197">
    <property type="entry name" value="Plakin"/>
</dbReference>
<evidence type="ECO:0000256" key="7">
    <source>
        <dbReference type="SAM" id="Coils"/>
    </source>
</evidence>
<dbReference type="Gene3D" id="1.20.58.60">
    <property type="match status" value="25"/>
</dbReference>
<feature type="region of interest" description="Disordered" evidence="8">
    <location>
        <begin position="3398"/>
        <end position="3440"/>
    </location>
</feature>
<dbReference type="InterPro" id="IPR002017">
    <property type="entry name" value="Spectrin_repeat"/>
</dbReference>
<proteinExistence type="predicted"/>
<evidence type="ECO:0000256" key="4">
    <source>
        <dbReference type="ARBA" id="ARBA00022737"/>
    </source>
</evidence>
<name>A0AAV2HYG6_LYMST</name>
<dbReference type="SMART" id="SM00150">
    <property type="entry name" value="SPEC"/>
    <property type="match status" value="29"/>
</dbReference>
<feature type="coiled-coil region" evidence="7">
    <location>
        <begin position="4969"/>
        <end position="5066"/>
    </location>
</feature>
<feature type="coiled-coil region" evidence="7">
    <location>
        <begin position="4597"/>
        <end position="4624"/>
    </location>
</feature>
<comment type="subcellular location">
    <subcellularLocation>
        <location evidence="1">Cytoplasm</location>
        <location evidence="1">Cytoskeleton</location>
    </subcellularLocation>
</comment>
<dbReference type="GO" id="GO:0045104">
    <property type="term" value="P:intermediate filament cytoskeleton organization"/>
    <property type="evidence" value="ECO:0007669"/>
    <property type="project" value="InterPro"/>
</dbReference>
<feature type="region of interest" description="Disordered" evidence="8">
    <location>
        <begin position="6678"/>
        <end position="6816"/>
    </location>
</feature>
<feature type="region of interest" description="Disordered" evidence="8">
    <location>
        <begin position="1529"/>
        <end position="1559"/>
    </location>
</feature>
<dbReference type="Pfam" id="PF00681">
    <property type="entry name" value="Plectin"/>
    <property type="match status" value="2"/>
</dbReference>
<dbReference type="GO" id="GO:0008017">
    <property type="term" value="F:microtubule binding"/>
    <property type="evidence" value="ECO:0007669"/>
    <property type="project" value="InterPro"/>
</dbReference>
<feature type="domain" description="EF-hand" evidence="9">
    <location>
        <begin position="6870"/>
        <end position="6905"/>
    </location>
</feature>
<dbReference type="PROSITE" id="PS50222">
    <property type="entry name" value="EF_HAND_2"/>
    <property type="match status" value="2"/>
</dbReference>
<keyword evidence="12" id="KW-1185">Reference proteome</keyword>
<dbReference type="SUPFAM" id="SSF143575">
    <property type="entry name" value="GAS2 domain-like"/>
    <property type="match status" value="1"/>
</dbReference>
<keyword evidence="6" id="KW-0206">Cytoskeleton</keyword>
<evidence type="ECO:0000256" key="5">
    <source>
        <dbReference type="ARBA" id="ARBA00022837"/>
    </source>
</evidence>
<keyword evidence="5" id="KW-0106">Calcium</keyword>
<feature type="compositionally biased region" description="Basic and acidic residues" evidence="8">
    <location>
        <begin position="7176"/>
        <end position="7191"/>
    </location>
</feature>
<feature type="region of interest" description="Disordered" evidence="8">
    <location>
        <begin position="4149"/>
        <end position="4186"/>
    </location>
</feature>
<feature type="domain" description="GAR" evidence="10">
    <location>
        <begin position="6945"/>
        <end position="7017"/>
    </location>
</feature>
<dbReference type="InterPro" id="IPR018247">
    <property type="entry name" value="EF_Hand_1_Ca_BS"/>
</dbReference>
<dbReference type="InterPro" id="IPR003108">
    <property type="entry name" value="GAR_dom"/>
</dbReference>
<evidence type="ECO:0000313" key="11">
    <source>
        <dbReference type="EMBL" id="CAL1538581.1"/>
    </source>
</evidence>
<dbReference type="CDD" id="cd00176">
    <property type="entry name" value="SPEC"/>
    <property type="match status" value="16"/>
</dbReference>
<dbReference type="PANTHER" id="PTHR23169">
    <property type="entry name" value="ENVOPLAKIN"/>
    <property type="match status" value="1"/>
</dbReference>
<dbReference type="Pfam" id="PF02187">
    <property type="entry name" value="GAS2"/>
    <property type="match status" value="1"/>
</dbReference>
<feature type="domain" description="EF-hand" evidence="9">
    <location>
        <begin position="6906"/>
        <end position="6941"/>
    </location>
</feature>
<feature type="compositionally biased region" description="Basic and acidic residues" evidence="8">
    <location>
        <begin position="7114"/>
        <end position="7131"/>
    </location>
</feature>
<dbReference type="InterPro" id="IPR011992">
    <property type="entry name" value="EF-hand-dom_pair"/>
</dbReference>
<dbReference type="PROSITE" id="PS51460">
    <property type="entry name" value="GAR"/>
    <property type="match status" value="1"/>
</dbReference>
<dbReference type="Gene3D" id="3.30.920.20">
    <property type="entry name" value="Gas2-like domain"/>
    <property type="match status" value="1"/>
</dbReference>
<dbReference type="Gene3D" id="1.10.238.10">
    <property type="entry name" value="EF-hand"/>
    <property type="match status" value="1"/>
</dbReference>
<dbReference type="InterPro" id="IPR036534">
    <property type="entry name" value="GAR_dom_sf"/>
</dbReference>
<dbReference type="FunFam" id="1.20.58.60:FF:000001">
    <property type="entry name" value="Microtubule-actin cross-linking factor 1"/>
    <property type="match status" value="3"/>
</dbReference>
<dbReference type="GO" id="GO:0005882">
    <property type="term" value="C:intermediate filament"/>
    <property type="evidence" value="ECO:0007669"/>
    <property type="project" value="TreeGrafter"/>
</dbReference>
<dbReference type="PROSITE" id="PS00018">
    <property type="entry name" value="EF_HAND_1"/>
    <property type="match status" value="2"/>
</dbReference>
<dbReference type="InterPro" id="IPR001101">
    <property type="entry name" value="Plectin_repeat"/>
</dbReference>
<dbReference type="Proteomes" id="UP001497497">
    <property type="component" value="Unassembled WGS sequence"/>
</dbReference>